<gene>
    <name evidence="4" type="ORF">MMAD_48170</name>
</gene>
<dbReference type="GO" id="GO:1903509">
    <property type="term" value="P:liposaccharide metabolic process"/>
    <property type="evidence" value="ECO:0007669"/>
    <property type="project" value="UniProtKB-ARBA"/>
</dbReference>
<keyword evidence="1" id="KW-0328">Glycosyltransferase</keyword>
<dbReference type="Pfam" id="PF13692">
    <property type="entry name" value="Glyco_trans_1_4"/>
    <property type="match status" value="1"/>
</dbReference>
<evidence type="ECO:0000256" key="1">
    <source>
        <dbReference type="ARBA" id="ARBA00022676"/>
    </source>
</evidence>
<feature type="domain" description="Glycosyltransferase subfamily 4-like N-terminal" evidence="3">
    <location>
        <begin position="22"/>
        <end position="182"/>
    </location>
</feature>
<protein>
    <recommendedName>
        <fullName evidence="3">Glycosyltransferase subfamily 4-like N-terminal domain-containing protein</fullName>
    </recommendedName>
</protein>
<dbReference type="EMBL" id="AP022610">
    <property type="protein sequence ID" value="BBZ30522.1"/>
    <property type="molecule type" value="Genomic_DNA"/>
</dbReference>
<evidence type="ECO:0000256" key="2">
    <source>
        <dbReference type="ARBA" id="ARBA00022679"/>
    </source>
</evidence>
<dbReference type="KEGG" id="mmag:MMAD_48170"/>
<evidence type="ECO:0000259" key="3">
    <source>
        <dbReference type="Pfam" id="PF13439"/>
    </source>
</evidence>
<dbReference type="CDD" id="cd03801">
    <property type="entry name" value="GT4_PimA-like"/>
    <property type="match status" value="1"/>
</dbReference>
<dbReference type="GO" id="GO:1901137">
    <property type="term" value="P:carbohydrate derivative biosynthetic process"/>
    <property type="evidence" value="ECO:0007669"/>
    <property type="project" value="UniProtKB-ARBA"/>
</dbReference>
<dbReference type="InterPro" id="IPR028098">
    <property type="entry name" value="Glyco_trans_4-like_N"/>
</dbReference>
<name>A0A7I7XN97_9MYCO</name>
<dbReference type="Gene3D" id="3.40.50.2000">
    <property type="entry name" value="Glycogen Phosphorylase B"/>
    <property type="match status" value="2"/>
</dbReference>
<dbReference type="SUPFAM" id="SSF53756">
    <property type="entry name" value="UDP-Glycosyltransferase/glycogen phosphorylase"/>
    <property type="match status" value="1"/>
</dbReference>
<dbReference type="AlphaFoldDB" id="A0A7I7XN97"/>
<dbReference type="PANTHER" id="PTHR45947">
    <property type="entry name" value="SULFOQUINOVOSYL TRANSFERASE SQD2"/>
    <property type="match status" value="1"/>
</dbReference>
<dbReference type="GO" id="GO:0008610">
    <property type="term" value="P:lipid biosynthetic process"/>
    <property type="evidence" value="ECO:0007669"/>
    <property type="project" value="UniProtKB-ARBA"/>
</dbReference>
<dbReference type="Pfam" id="PF13439">
    <property type="entry name" value="Glyco_transf_4"/>
    <property type="match status" value="1"/>
</dbReference>
<organism evidence="4 5">
    <name type="scientific">Mycolicibacterium madagascariense</name>
    <dbReference type="NCBI Taxonomy" id="212765"/>
    <lineage>
        <taxon>Bacteria</taxon>
        <taxon>Bacillati</taxon>
        <taxon>Actinomycetota</taxon>
        <taxon>Actinomycetes</taxon>
        <taxon>Mycobacteriales</taxon>
        <taxon>Mycobacteriaceae</taxon>
        <taxon>Mycolicibacterium</taxon>
    </lineage>
</organism>
<dbReference type="GO" id="GO:0016757">
    <property type="term" value="F:glycosyltransferase activity"/>
    <property type="evidence" value="ECO:0007669"/>
    <property type="project" value="UniProtKB-KW"/>
</dbReference>
<accession>A0A7I7XN97</accession>
<reference evidence="4 5" key="1">
    <citation type="journal article" date="2019" name="Emerg. Microbes Infect.">
        <title>Comprehensive subspecies identification of 175 nontuberculous mycobacteria species based on 7547 genomic profiles.</title>
        <authorList>
            <person name="Matsumoto Y."/>
            <person name="Kinjo T."/>
            <person name="Motooka D."/>
            <person name="Nabeya D."/>
            <person name="Jung N."/>
            <person name="Uechi K."/>
            <person name="Horii T."/>
            <person name="Iida T."/>
            <person name="Fujita J."/>
            <person name="Nakamura S."/>
        </authorList>
    </citation>
    <scope>NUCLEOTIDE SEQUENCE [LARGE SCALE GENOMIC DNA]</scope>
    <source>
        <strain evidence="4 5">JCM 13574</strain>
    </source>
</reference>
<dbReference type="PANTHER" id="PTHR45947:SF3">
    <property type="entry name" value="SULFOQUINOVOSYL TRANSFERASE SQD2"/>
    <property type="match status" value="1"/>
</dbReference>
<keyword evidence="5" id="KW-1185">Reference proteome</keyword>
<dbReference type="Proteomes" id="UP000466517">
    <property type="component" value="Chromosome"/>
</dbReference>
<evidence type="ECO:0000313" key="4">
    <source>
        <dbReference type="EMBL" id="BBZ30522.1"/>
    </source>
</evidence>
<dbReference type="InterPro" id="IPR050194">
    <property type="entry name" value="Glycosyltransferase_grp1"/>
</dbReference>
<keyword evidence="2" id="KW-0808">Transferase</keyword>
<sequence>MRPLRIAAFGFRSYPPRAGSAGADKFAMELLPRLAARGHKVIAYNRLYPGMEPTEPSDTQGVDVLTFRTTNRSGFDTFLHSAKVTYDIIRHDRADVVHIQNGGNSIFGAVLRLFGKKTFLSQDGLDWKRDKWSWYAKAFLWFSSLLTAHVHNAVIFDNIYAREAFETRFKKKYDFIPFGADVKYDEDAERVLQRLGLERGAYFLFVGRFIPDKGLHWLIPGFEALDTDKKLVLVGGSPNGSEYEDQLKATSDPRVVFAGFLYGPEVHALMRNAHAYVQPSAIEGLSPVILEAAYVGAPIVCSDIPQNRYGIAEFGTYFSTGDVEDLTKTLAWTLDAPDDLARLAADGSRHVARNFSWDTVVDKHVDVFGR</sequence>
<dbReference type="RefSeq" id="WP_163741893.1">
    <property type="nucleotide sequence ID" value="NZ_AP022610.1"/>
</dbReference>
<proteinExistence type="predicted"/>
<evidence type="ECO:0000313" key="5">
    <source>
        <dbReference type="Proteomes" id="UP000466517"/>
    </source>
</evidence>